<organism evidence="8 9">
    <name type="scientific">Candidatus Kapaibacterium thiocyanatum</name>
    <dbReference type="NCBI Taxonomy" id="1895771"/>
    <lineage>
        <taxon>Bacteria</taxon>
        <taxon>Pseudomonadati</taxon>
        <taxon>Candidatus Kapaibacteriota</taxon>
        <taxon>Candidatus Kapaibacteriia</taxon>
        <taxon>Candidatus Kapaibacteriales</taxon>
        <taxon>Candidatus Kapaibacteriaceae</taxon>
        <taxon>Candidatus Kapaibacterium</taxon>
    </lineage>
</organism>
<dbReference type="GO" id="GO:0016887">
    <property type="term" value="F:ATP hydrolysis activity"/>
    <property type="evidence" value="ECO:0007669"/>
    <property type="project" value="InterPro"/>
</dbReference>
<dbReference type="Proteomes" id="UP000184233">
    <property type="component" value="Unassembled WGS sequence"/>
</dbReference>
<accession>A0A1M3KXS7</accession>
<dbReference type="InterPro" id="IPR020667">
    <property type="entry name" value="DNA_mismatch_repair_MutL"/>
</dbReference>
<evidence type="ECO:0000256" key="1">
    <source>
        <dbReference type="ARBA" id="ARBA00006082"/>
    </source>
</evidence>
<dbReference type="Gene3D" id="3.30.1540.20">
    <property type="entry name" value="MutL, C-terminal domain, dimerisation subdomain"/>
    <property type="match status" value="1"/>
</dbReference>
<dbReference type="STRING" id="1895771.BGO89_11830"/>
<dbReference type="GO" id="GO:0032300">
    <property type="term" value="C:mismatch repair complex"/>
    <property type="evidence" value="ECO:0007669"/>
    <property type="project" value="InterPro"/>
</dbReference>
<dbReference type="InterPro" id="IPR014721">
    <property type="entry name" value="Ribsml_uS5_D2-typ_fold_subgr"/>
</dbReference>
<protein>
    <recommendedName>
        <fullName evidence="2 5">DNA mismatch repair protein MutL</fullName>
    </recommendedName>
</protein>
<feature type="domain" description="MutL C-terminal dimerisation" evidence="6">
    <location>
        <begin position="421"/>
        <end position="563"/>
    </location>
</feature>
<feature type="domain" description="DNA mismatch repair protein S5" evidence="7">
    <location>
        <begin position="209"/>
        <end position="327"/>
    </location>
</feature>
<dbReference type="Pfam" id="PF13589">
    <property type="entry name" value="HATPase_c_3"/>
    <property type="match status" value="1"/>
</dbReference>
<keyword evidence="3 5" id="KW-0227">DNA damage</keyword>
<dbReference type="InterPro" id="IPR038973">
    <property type="entry name" value="MutL/Mlh/Pms-like"/>
</dbReference>
<dbReference type="NCBIfam" id="TIGR00585">
    <property type="entry name" value="mutl"/>
    <property type="match status" value="1"/>
</dbReference>
<dbReference type="GO" id="GO:0140664">
    <property type="term" value="F:ATP-dependent DNA damage sensor activity"/>
    <property type="evidence" value="ECO:0007669"/>
    <property type="project" value="InterPro"/>
</dbReference>
<dbReference type="InterPro" id="IPR036890">
    <property type="entry name" value="HATPase_C_sf"/>
</dbReference>
<dbReference type="FunFam" id="3.30.565.10:FF:000003">
    <property type="entry name" value="DNA mismatch repair endonuclease MutL"/>
    <property type="match status" value="1"/>
</dbReference>
<dbReference type="SUPFAM" id="SSF118116">
    <property type="entry name" value="DNA mismatch repair protein MutL"/>
    <property type="match status" value="1"/>
</dbReference>
<dbReference type="InterPro" id="IPR013507">
    <property type="entry name" value="DNA_mismatch_S5_2-like"/>
</dbReference>
<dbReference type="InterPro" id="IPR014762">
    <property type="entry name" value="DNA_mismatch_repair_CS"/>
</dbReference>
<dbReference type="SMART" id="SM00853">
    <property type="entry name" value="MutL_C"/>
    <property type="match status" value="1"/>
</dbReference>
<dbReference type="InterPro" id="IPR020568">
    <property type="entry name" value="Ribosomal_Su5_D2-typ_SF"/>
</dbReference>
<dbReference type="AlphaFoldDB" id="A0A1M3KXS7"/>
<dbReference type="PANTHER" id="PTHR10073:SF12">
    <property type="entry name" value="DNA MISMATCH REPAIR PROTEIN MLH1"/>
    <property type="match status" value="1"/>
</dbReference>
<dbReference type="InterPro" id="IPR042120">
    <property type="entry name" value="MutL_C_dimsub"/>
</dbReference>
<comment type="caution">
    <text evidence="8">The sequence shown here is derived from an EMBL/GenBank/DDBJ whole genome shotgun (WGS) entry which is preliminary data.</text>
</comment>
<evidence type="ECO:0000256" key="5">
    <source>
        <dbReference type="HAMAP-Rule" id="MF_00149"/>
    </source>
</evidence>
<dbReference type="InterPro" id="IPR014790">
    <property type="entry name" value="MutL_C"/>
</dbReference>
<dbReference type="CDD" id="cd16926">
    <property type="entry name" value="HATPase_MutL-MLH-PMS-like"/>
    <property type="match status" value="1"/>
</dbReference>
<evidence type="ECO:0000256" key="3">
    <source>
        <dbReference type="ARBA" id="ARBA00022763"/>
    </source>
</evidence>
<dbReference type="GO" id="GO:0005524">
    <property type="term" value="F:ATP binding"/>
    <property type="evidence" value="ECO:0007669"/>
    <property type="project" value="InterPro"/>
</dbReference>
<dbReference type="SUPFAM" id="SSF55874">
    <property type="entry name" value="ATPase domain of HSP90 chaperone/DNA topoisomerase II/histidine kinase"/>
    <property type="match status" value="1"/>
</dbReference>
<evidence type="ECO:0000256" key="4">
    <source>
        <dbReference type="ARBA" id="ARBA00023204"/>
    </source>
</evidence>
<keyword evidence="4 5" id="KW-0234">DNA repair</keyword>
<dbReference type="InterPro" id="IPR002099">
    <property type="entry name" value="MutL/Mlh/PMS"/>
</dbReference>
<evidence type="ECO:0000259" key="6">
    <source>
        <dbReference type="SMART" id="SM00853"/>
    </source>
</evidence>
<reference evidence="8 9" key="1">
    <citation type="submission" date="2016-09" db="EMBL/GenBank/DDBJ databases">
        <title>Genome-resolved meta-omics ties microbial dynamics to process performance in biotechnology for thiocyanate degradation.</title>
        <authorList>
            <person name="Kantor R.S."/>
            <person name="Huddy R.J."/>
            <person name="Iyer R."/>
            <person name="Thomas B.C."/>
            <person name="Brown C.T."/>
            <person name="Anantharaman K."/>
            <person name="Tringe S."/>
            <person name="Hettich R.L."/>
            <person name="Harrison S.T."/>
            <person name="Banfield J.F."/>
        </authorList>
    </citation>
    <scope>NUCLEOTIDE SEQUENCE [LARGE SCALE GENOMIC DNA]</scope>
    <source>
        <strain evidence="8">59-99</strain>
    </source>
</reference>
<dbReference type="Pfam" id="PF01119">
    <property type="entry name" value="DNA_mis_repair"/>
    <property type="match status" value="1"/>
</dbReference>
<comment type="similarity">
    <text evidence="1 5">Belongs to the DNA mismatch repair MutL/HexB family.</text>
</comment>
<evidence type="ECO:0000259" key="7">
    <source>
        <dbReference type="SMART" id="SM01340"/>
    </source>
</evidence>
<dbReference type="PANTHER" id="PTHR10073">
    <property type="entry name" value="DNA MISMATCH REPAIR PROTEIN MLH, PMS, MUTL"/>
    <property type="match status" value="1"/>
</dbReference>
<dbReference type="InterPro" id="IPR042121">
    <property type="entry name" value="MutL_C_regsub"/>
</dbReference>
<dbReference type="GO" id="GO:0030983">
    <property type="term" value="F:mismatched DNA binding"/>
    <property type="evidence" value="ECO:0007669"/>
    <property type="project" value="InterPro"/>
</dbReference>
<dbReference type="SMART" id="SM01340">
    <property type="entry name" value="DNA_mis_repair"/>
    <property type="match status" value="1"/>
</dbReference>
<name>A0A1M3KXS7_9BACT</name>
<dbReference type="Gene3D" id="3.30.230.10">
    <property type="match status" value="1"/>
</dbReference>
<dbReference type="InterPro" id="IPR037198">
    <property type="entry name" value="MutL_C_sf"/>
</dbReference>
<dbReference type="Gene3D" id="3.30.565.10">
    <property type="entry name" value="Histidine kinase-like ATPase, C-terminal domain"/>
    <property type="match status" value="1"/>
</dbReference>
<dbReference type="CDD" id="cd00782">
    <property type="entry name" value="MutL_Trans"/>
    <property type="match status" value="1"/>
</dbReference>
<comment type="function">
    <text evidence="5">This protein is involved in the repair of mismatches in DNA. It is required for dam-dependent methyl-directed DNA mismatch repair. May act as a 'molecular matchmaker', a protein that promotes the formation of a stable complex between two or more DNA-binding proteins in an ATP-dependent manner without itself being part of a final effector complex.</text>
</comment>
<gene>
    <name evidence="5" type="primary">mutL</name>
    <name evidence="8" type="ORF">BGO89_11830</name>
</gene>
<dbReference type="PROSITE" id="PS00058">
    <property type="entry name" value="DNA_MISMATCH_REPAIR_1"/>
    <property type="match status" value="1"/>
</dbReference>
<dbReference type="GO" id="GO:0006298">
    <property type="term" value="P:mismatch repair"/>
    <property type="evidence" value="ECO:0007669"/>
    <property type="project" value="UniProtKB-UniRule"/>
</dbReference>
<evidence type="ECO:0000256" key="2">
    <source>
        <dbReference type="ARBA" id="ARBA00021975"/>
    </source>
</evidence>
<evidence type="ECO:0000313" key="9">
    <source>
        <dbReference type="Proteomes" id="UP000184233"/>
    </source>
</evidence>
<dbReference type="SUPFAM" id="SSF54211">
    <property type="entry name" value="Ribosomal protein S5 domain 2-like"/>
    <property type="match status" value="1"/>
</dbReference>
<dbReference type="HAMAP" id="MF_00149">
    <property type="entry name" value="DNA_mis_repair"/>
    <property type="match status" value="1"/>
</dbReference>
<dbReference type="Gene3D" id="3.30.1370.100">
    <property type="entry name" value="MutL, C-terminal domain, regulatory subdomain"/>
    <property type="match status" value="1"/>
</dbReference>
<dbReference type="Pfam" id="PF08676">
    <property type="entry name" value="MutL_C"/>
    <property type="match status" value="1"/>
</dbReference>
<sequence length="604" mass="65792">MASTIRILSDHLANQIAAGEVVQRPESVVKELVENSIDAGARNITVVVKNAGKQLLHIVDDGGGMSKEDLLLAPVRHATSKIASEQDLHSIRTLGFRGEALSSITAVADVEIRSRQAGDDTGWSLTVRPGVEAEIRPVAGDVGTQIFVRNLFYNVPARRKFLKSDLTEFRHISETMQRLALSRPDLRFTFHDGDVLVFDVKPGDLRERIAMIMSLDATHGLLAVEGEEGGISVRGYVGMPSLSRQSRSGQFMFMNGRGIVSRALAHAVASAYEHLLDPGQHPVFVLHLTLDPQRVDVNVHPQKHEVKFDDERLVYLLVQQSVATALQKANVVPSFIGDAGLANAPLQSLPRSPQGAPFILNRLTGELQPAPSQGTSWSFGGGTGSGSYQAHQTERPFTEAARRGYQELFAGTTAGDSSVSTILSASGGYLVTTSAEGIVVIDQQTAHERVLYERALRQTAPAEAAGQALLFSVRLRLSPSHGALLREYHDEFMALGFRLDVEADGSVDIHAVPSDVRPGNEEDTLTHILATLEDAGRLPPERRKEGLAGAFARRQAVRRSDRLQGAEQQALVRDLFSCTVPHTSPRGEPTYVVITFDELVQRFR</sequence>
<proteinExistence type="inferred from homology"/>
<dbReference type="EMBL" id="MKVH01000024">
    <property type="protein sequence ID" value="OJX57183.1"/>
    <property type="molecule type" value="Genomic_DNA"/>
</dbReference>
<evidence type="ECO:0000313" key="8">
    <source>
        <dbReference type="EMBL" id="OJX57183.1"/>
    </source>
</evidence>